<organism evidence="1 2">
    <name type="scientific">Moritella viscosa</name>
    <dbReference type="NCBI Taxonomy" id="80854"/>
    <lineage>
        <taxon>Bacteria</taxon>
        <taxon>Pseudomonadati</taxon>
        <taxon>Pseudomonadota</taxon>
        <taxon>Gammaproteobacteria</taxon>
        <taxon>Alteromonadales</taxon>
        <taxon>Moritellaceae</taxon>
        <taxon>Moritella</taxon>
    </lineage>
</organism>
<name>A0ABY1HCI3_9GAMM</name>
<gene>
    <name evidence="1" type="ORF">MT2528_2159</name>
</gene>
<comment type="caution">
    <text evidence="1">The sequence shown here is derived from an EMBL/GenBank/DDBJ whole genome shotgun (WGS) entry which is preliminary data.</text>
</comment>
<evidence type="ECO:0000313" key="1">
    <source>
        <dbReference type="EMBL" id="SGY91438.1"/>
    </source>
</evidence>
<dbReference type="Pfam" id="PF20289">
    <property type="entry name" value="MComp1"/>
    <property type="match status" value="1"/>
</dbReference>
<keyword evidence="2" id="KW-1185">Reference proteome</keyword>
<dbReference type="InterPro" id="IPR046905">
    <property type="entry name" value="ABC-3C_MC1"/>
</dbReference>
<evidence type="ECO:0000313" key="2">
    <source>
        <dbReference type="Proteomes" id="UP000182660"/>
    </source>
</evidence>
<dbReference type="Proteomes" id="UP000182660">
    <property type="component" value="Unassembled WGS sequence"/>
</dbReference>
<sequence>MDSIEKFILEIYGVSKNRFEIQDNSEIIDDFLLSSNEERIDRAVLRMRRFSNTKGGWRTLLVASVSDKESLTNVIRWAAECRDLLSEPEASDLYLFIDTNACNLSLEEATKIESSEQFCRKYVTRPNEALSALLARTFLCPLVGADLHTNISDPLIDAFKKTGVEHTWFNESEQSLWRKAFLSGESGSDLVDMLFSPIISKEEL</sequence>
<accession>A0ABY1HCI3</accession>
<dbReference type="EMBL" id="FPLJ01000052">
    <property type="protein sequence ID" value="SGY91438.1"/>
    <property type="molecule type" value="Genomic_DNA"/>
</dbReference>
<proteinExistence type="predicted"/>
<protein>
    <submittedName>
        <fullName evidence="1">Uncharacterized protein</fullName>
    </submittedName>
</protein>
<reference evidence="1 2" key="1">
    <citation type="submission" date="2016-11" db="EMBL/GenBank/DDBJ databases">
        <authorList>
            <person name="Klemetsen T."/>
        </authorList>
    </citation>
    <scope>NUCLEOTIDE SEQUENCE [LARGE SCALE GENOMIC DNA]</scope>
    <source>
        <strain evidence="1">MT 2528</strain>
    </source>
</reference>
<dbReference type="RefSeq" id="WP_075472189.1">
    <property type="nucleotide sequence ID" value="NZ_CAWQZC010000152.1"/>
</dbReference>
<dbReference type="GeneID" id="61296024"/>